<evidence type="ECO:0000313" key="7">
    <source>
        <dbReference type="EMBL" id="COV90038.1"/>
    </source>
</evidence>
<evidence type="ECO:0000313" key="12">
    <source>
        <dbReference type="Proteomes" id="UP000044938"/>
    </source>
</evidence>
<evidence type="ECO:0000313" key="11">
    <source>
        <dbReference type="Proteomes" id="UP000039217"/>
    </source>
</evidence>
<evidence type="ECO:0000313" key="9">
    <source>
        <dbReference type="Proteomes" id="UP000038802"/>
    </source>
</evidence>
<evidence type="ECO:0000313" key="4">
    <source>
        <dbReference type="EMBL" id="CNU22787.1"/>
    </source>
</evidence>
<gene>
    <name evidence="3" type="ORF">ERS007657_02722</name>
    <name evidence="4" type="ORF">ERS007661_00313</name>
    <name evidence="1" type="ORF">ERS007681_01265</name>
    <name evidence="2" type="ORF">ERS007688_00147</name>
    <name evidence="5" type="ORF">ERS007703_00108</name>
    <name evidence="6" type="ORF">ERS007720_00474</name>
    <name evidence="8" type="ORF">ERS007739_03388</name>
    <name evidence="7" type="ORF">ERS007741_00914</name>
</gene>
<evidence type="ECO:0000313" key="6">
    <source>
        <dbReference type="EMBL" id="COV56358.1"/>
    </source>
</evidence>
<proteinExistence type="predicted"/>
<evidence type="ECO:0000313" key="1">
    <source>
        <dbReference type="EMBL" id="CFE38896.1"/>
    </source>
</evidence>
<dbReference type="EMBL" id="CSAJ01000035">
    <property type="protein sequence ID" value="COV56358.1"/>
    <property type="molecule type" value="Genomic_DNA"/>
</dbReference>
<evidence type="ECO:0000313" key="5">
    <source>
        <dbReference type="EMBL" id="COU93859.1"/>
    </source>
</evidence>
<dbReference type="Proteomes" id="UP000046947">
    <property type="component" value="Unassembled WGS sequence"/>
</dbReference>
<dbReference type="Proteomes" id="UP000046680">
    <property type="component" value="Unassembled WGS sequence"/>
</dbReference>
<protein>
    <submittedName>
        <fullName evidence="5">Uncharacterized protein</fullName>
    </submittedName>
</protein>
<reference evidence="5" key="1">
    <citation type="submission" date="2015-03" db="EMBL/GenBank/DDBJ databases">
        <authorList>
            <person name="Murphy D."/>
        </authorList>
    </citation>
    <scope>NUCLEOTIDE SEQUENCE [LARGE SCALE GENOMIC DNA]</scope>
    <source>
        <strain evidence="5">K00500041</strain>
    </source>
</reference>
<evidence type="ECO:0000313" key="13">
    <source>
        <dbReference type="Proteomes" id="UP000046680"/>
    </source>
</evidence>
<dbReference type="EMBL" id="CHKL01000064">
    <property type="protein sequence ID" value="COV90038.1"/>
    <property type="molecule type" value="Genomic_DNA"/>
</dbReference>
<dbReference type="EMBL" id="CSAE01000005">
    <property type="protein sequence ID" value="COU93859.1"/>
    <property type="molecule type" value="Genomic_DNA"/>
</dbReference>
<evidence type="ECO:0000313" key="8">
    <source>
        <dbReference type="EMBL" id="COZ09586.1"/>
    </source>
</evidence>
<reference evidence="9 10" key="3">
    <citation type="submission" date="2015-03" db="EMBL/GenBank/DDBJ databases">
        <authorList>
            <consortium name="Pathogen Informatics"/>
        </authorList>
    </citation>
    <scope>NUCLEOTIDE SEQUENCE [LARGE SCALE GENOMIC DNA]</scope>
    <source>
        <strain evidence="3 13">C09601061</strain>
        <strain evidence="4 11">D00501624</strain>
        <strain evidence="1 15">G09901357</strain>
        <strain evidence="2 14">H09601792</strain>
        <strain evidence="9">K00500041</strain>
        <strain evidence="6 12">M09401471</strain>
        <strain evidence="10">N09902308</strain>
        <strain evidence="7 16">P00601463</strain>
    </source>
</reference>
<dbReference type="EMBL" id="CSBK01001747">
    <property type="protein sequence ID" value="COZ09586.1"/>
    <property type="molecule type" value="Genomic_DNA"/>
</dbReference>
<organism evidence="5 9">
    <name type="scientific">Mycobacterium tuberculosis</name>
    <dbReference type="NCBI Taxonomy" id="1773"/>
    <lineage>
        <taxon>Bacteria</taxon>
        <taxon>Bacillati</taxon>
        <taxon>Actinomycetota</taxon>
        <taxon>Actinomycetes</taxon>
        <taxon>Mycobacteriales</taxon>
        <taxon>Mycobacteriaceae</taxon>
        <taxon>Mycobacterium</taxon>
        <taxon>Mycobacterium tuberculosis complex</taxon>
    </lineage>
</organism>
<dbReference type="EMBL" id="CQQC01000055">
    <property type="protein sequence ID" value="CNU22787.1"/>
    <property type="molecule type" value="Genomic_DNA"/>
</dbReference>
<accession>A0A0T7LDP2</accession>
<evidence type="ECO:0000313" key="16">
    <source>
        <dbReference type="Proteomes" id="UP000048600"/>
    </source>
</evidence>
<name>A0A0T7LDP2_MYCTX</name>
<dbReference type="Proteomes" id="UP000039021">
    <property type="component" value="Unassembled WGS sequence"/>
</dbReference>
<dbReference type="Proteomes" id="UP000038802">
    <property type="component" value="Unassembled WGS sequence"/>
</dbReference>
<dbReference type="Proteomes" id="UP000048600">
    <property type="component" value="Unassembled WGS sequence"/>
</dbReference>
<evidence type="ECO:0000313" key="15">
    <source>
        <dbReference type="Proteomes" id="UP000048289"/>
    </source>
</evidence>
<dbReference type="EMBL" id="CFOH01000011">
    <property type="protein sequence ID" value="CFE46399.1"/>
    <property type="molecule type" value="Genomic_DNA"/>
</dbReference>
<dbReference type="AlphaFoldDB" id="A0A0T7LDP2"/>
<reference evidence="8" key="2">
    <citation type="submission" date="2015-03" db="EMBL/GenBank/DDBJ databases">
        <authorList>
            <consortium name="Pathogen Informatics"/>
            <person name="Murphy D."/>
        </authorList>
    </citation>
    <scope>NUCLEOTIDE SEQUENCE</scope>
    <source>
        <strain evidence="8">N09902308</strain>
    </source>
</reference>
<sequence length="120" mass="13229">MIDTQDLCRSGEFLPAHLTEVSVGPAECGGLAVGEAQSSQPRSLRREITQYRPEPEGLVVRMGEHSKHFVCAGETVAAVHRFTVRRIRARGWTAAAYYVVPMSNGIIFPRMTGNGWTVRS</sequence>
<dbReference type="Proteomes" id="UP000039217">
    <property type="component" value="Unassembled WGS sequence"/>
</dbReference>
<evidence type="ECO:0000313" key="2">
    <source>
        <dbReference type="EMBL" id="CFE46399.1"/>
    </source>
</evidence>
<dbReference type="EMBL" id="CFOE01000119">
    <property type="protein sequence ID" value="CFE38896.1"/>
    <property type="molecule type" value="Genomic_DNA"/>
</dbReference>
<evidence type="ECO:0000313" key="3">
    <source>
        <dbReference type="EMBL" id="CFR88849.1"/>
    </source>
</evidence>
<dbReference type="Proteomes" id="UP000044938">
    <property type="component" value="Unassembled WGS sequence"/>
</dbReference>
<evidence type="ECO:0000313" key="10">
    <source>
        <dbReference type="Proteomes" id="UP000039021"/>
    </source>
</evidence>
<dbReference type="EMBL" id="CGCX01001109">
    <property type="protein sequence ID" value="CFR88849.1"/>
    <property type="molecule type" value="Genomic_DNA"/>
</dbReference>
<dbReference type="Proteomes" id="UP000048289">
    <property type="component" value="Unassembled WGS sequence"/>
</dbReference>
<evidence type="ECO:0000313" key="14">
    <source>
        <dbReference type="Proteomes" id="UP000046947"/>
    </source>
</evidence>